<dbReference type="PIRSF" id="PIRSF017082">
    <property type="entry name" value="YflP"/>
    <property type="match status" value="1"/>
</dbReference>
<evidence type="ECO:0000313" key="2">
    <source>
        <dbReference type="EMBL" id="MDD0814044.1"/>
    </source>
</evidence>
<dbReference type="PROSITE" id="PS51318">
    <property type="entry name" value="TAT"/>
    <property type="match status" value="1"/>
</dbReference>
<dbReference type="Pfam" id="PF03401">
    <property type="entry name" value="TctC"/>
    <property type="match status" value="1"/>
</dbReference>
<dbReference type="RefSeq" id="WP_273925679.1">
    <property type="nucleotide sequence ID" value="NZ_JAQSIO010000002.1"/>
</dbReference>
<gene>
    <name evidence="2" type="ORF">PSQ39_05305</name>
</gene>
<dbReference type="EMBL" id="JAQSIO010000002">
    <property type="protein sequence ID" value="MDD0814044.1"/>
    <property type="molecule type" value="Genomic_DNA"/>
</dbReference>
<dbReference type="PANTHER" id="PTHR42928:SF5">
    <property type="entry name" value="BLR1237 PROTEIN"/>
    <property type="match status" value="1"/>
</dbReference>
<dbReference type="Gene3D" id="3.40.190.10">
    <property type="entry name" value="Periplasmic binding protein-like II"/>
    <property type="match status" value="1"/>
</dbReference>
<accession>A0ABT5MBV1</accession>
<comment type="caution">
    <text evidence="2">The sequence shown here is derived from an EMBL/GenBank/DDBJ whole genome shotgun (WGS) entry which is preliminary data.</text>
</comment>
<comment type="similarity">
    <text evidence="1">Belongs to the UPF0065 (bug) family.</text>
</comment>
<dbReference type="Proteomes" id="UP001528672">
    <property type="component" value="Unassembled WGS sequence"/>
</dbReference>
<keyword evidence="3" id="KW-1185">Reference proteome</keyword>
<dbReference type="InterPro" id="IPR042100">
    <property type="entry name" value="Bug_dom1"/>
</dbReference>
<proteinExistence type="inferred from homology"/>
<protein>
    <submittedName>
        <fullName evidence="2">Tripartite tricarboxylate transporter substrate binding protein</fullName>
    </submittedName>
</protein>
<dbReference type="PANTHER" id="PTHR42928">
    <property type="entry name" value="TRICARBOXYLATE-BINDING PROTEIN"/>
    <property type="match status" value="1"/>
</dbReference>
<dbReference type="InterPro" id="IPR006311">
    <property type="entry name" value="TAT_signal"/>
</dbReference>
<sequence length="336" mass="35109">MRSAFEPSLAAQRRRHLLGAALGAALLPGGTARAQPAPAYPARSVRFIVPFPAGGPVDITGRALAQKLGEAWGQPTLVDNRAGAGGMVGAEAAARATPDGHTLFVCSIHHSVLPALRPKMSYDVERDFVPVSFAARFPVILVVHPSLPVKSVAELIALDRARPGTLSYGSSGNGGGTHLAGELFNLLAGTRLQHVPYKGSAPAMTDLLGNQVQIMFSDAPTALPQIKAGKVRALAVASPQRSALLPELPTVAETGLPGYEAYSWAGVLAPTGTPAALVGRLSSDIQQALNLPEVRQRLLEAGAEAAPSSPEAFGQLLRSEMRKWAQVVRAANIQMD</sequence>
<name>A0ABT5MBV1_9BURK</name>
<dbReference type="InterPro" id="IPR005064">
    <property type="entry name" value="BUG"/>
</dbReference>
<evidence type="ECO:0000313" key="3">
    <source>
        <dbReference type="Proteomes" id="UP001528672"/>
    </source>
</evidence>
<organism evidence="2 3">
    <name type="scientific">Curvibacter microcysteis</name>
    <dbReference type="NCBI Taxonomy" id="3026419"/>
    <lineage>
        <taxon>Bacteria</taxon>
        <taxon>Pseudomonadati</taxon>
        <taxon>Pseudomonadota</taxon>
        <taxon>Betaproteobacteria</taxon>
        <taxon>Burkholderiales</taxon>
        <taxon>Comamonadaceae</taxon>
        <taxon>Curvibacter</taxon>
    </lineage>
</organism>
<dbReference type="CDD" id="cd13578">
    <property type="entry name" value="PBP2_Bug27"/>
    <property type="match status" value="1"/>
</dbReference>
<dbReference type="Gene3D" id="3.40.190.150">
    <property type="entry name" value="Bordetella uptake gene, domain 1"/>
    <property type="match status" value="1"/>
</dbReference>
<reference evidence="2 3" key="1">
    <citation type="submission" date="2023-02" db="EMBL/GenBank/DDBJ databases">
        <title>Bacterial whole genome sequence for Curvibacter sp. HBC28.</title>
        <authorList>
            <person name="Le V."/>
            <person name="Ko S.-R."/>
            <person name="Ahn C.-Y."/>
            <person name="Oh H.-M."/>
        </authorList>
    </citation>
    <scope>NUCLEOTIDE SEQUENCE [LARGE SCALE GENOMIC DNA]</scope>
    <source>
        <strain evidence="2 3">HBC28</strain>
    </source>
</reference>
<dbReference type="SUPFAM" id="SSF53850">
    <property type="entry name" value="Periplasmic binding protein-like II"/>
    <property type="match status" value="1"/>
</dbReference>
<evidence type="ECO:0000256" key="1">
    <source>
        <dbReference type="ARBA" id="ARBA00006987"/>
    </source>
</evidence>